<comment type="caution">
    <text evidence="13">The sequence shown here is derived from an EMBL/GenBank/DDBJ whole genome shotgun (WGS) entry which is preliminary data.</text>
</comment>
<dbReference type="NCBIfam" id="TIGR01855">
    <property type="entry name" value="IMP_synth_hisH"/>
    <property type="match status" value="1"/>
</dbReference>
<evidence type="ECO:0000256" key="9">
    <source>
        <dbReference type="ARBA" id="ARBA00047838"/>
    </source>
</evidence>
<comment type="subunit">
    <text evidence="3">Heterodimer of HisH and HisF.</text>
</comment>
<dbReference type="SUPFAM" id="SSF51366">
    <property type="entry name" value="Ribulose-phoshate binding barrel"/>
    <property type="match status" value="1"/>
</dbReference>
<keyword evidence="7 11" id="KW-0368">Histidine biosynthesis</keyword>
<evidence type="ECO:0000256" key="1">
    <source>
        <dbReference type="ARBA" id="ARBA00005091"/>
    </source>
</evidence>
<protein>
    <submittedName>
        <fullName evidence="13">Imidazole glycerol phosphate synthase subunit HisH</fullName>
        <ecNumber evidence="13">4.3.2.10</ecNumber>
    </submittedName>
</protein>
<feature type="domain" description="Glutamine amidotransferase" evidence="12">
    <location>
        <begin position="15"/>
        <end position="195"/>
    </location>
</feature>
<dbReference type="PANTHER" id="PTHR42701:SF1">
    <property type="entry name" value="IMIDAZOLE GLYCEROL PHOSPHATE SYNTHASE SUBUNIT HISH"/>
    <property type="match status" value="1"/>
</dbReference>
<keyword evidence="8 13" id="KW-0456">Lyase</keyword>
<dbReference type="Gene3D" id="3.40.50.880">
    <property type="match status" value="1"/>
</dbReference>
<evidence type="ECO:0000256" key="10">
    <source>
        <dbReference type="ARBA" id="ARBA00049534"/>
    </source>
</evidence>
<evidence type="ECO:0000256" key="7">
    <source>
        <dbReference type="ARBA" id="ARBA00023102"/>
    </source>
</evidence>
<dbReference type="InterPro" id="IPR017926">
    <property type="entry name" value="GATASE"/>
</dbReference>
<dbReference type="InterPro" id="IPR006062">
    <property type="entry name" value="His_biosynth"/>
</dbReference>
<evidence type="ECO:0000256" key="8">
    <source>
        <dbReference type="ARBA" id="ARBA00023239"/>
    </source>
</evidence>
<comment type="catalytic activity">
    <reaction evidence="9">
        <text>5-[(5-phospho-1-deoxy-D-ribulos-1-ylimino)methylamino]-1-(5-phospho-beta-D-ribosyl)imidazole-4-carboxamide + L-glutamine = D-erythro-1-(imidazol-4-yl)glycerol 3-phosphate + 5-amino-1-(5-phospho-beta-D-ribosyl)imidazole-4-carboxamide + L-glutamate + H(+)</text>
        <dbReference type="Rhea" id="RHEA:24793"/>
        <dbReference type="ChEBI" id="CHEBI:15378"/>
        <dbReference type="ChEBI" id="CHEBI:29985"/>
        <dbReference type="ChEBI" id="CHEBI:58278"/>
        <dbReference type="ChEBI" id="CHEBI:58359"/>
        <dbReference type="ChEBI" id="CHEBI:58475"/>
        <dbReference type="ChEBI" id="CHEBI:58525"/>
        <dbReference type="EC" id="4.3.2.10"/>
    </reaction>
</comment>
<dbReference type="SUPFAM" id="SSF52317">
    <property type="entry name" value="Class I glutamine amidotransferase-like"/>
    <property type="match status" value="1"/>
</dbReference>
<name>A0ABT3YB46_9HYPH</name>
<dbReference type="Proteomes" id="UP001081283">
    <property type="component" value="Unassembled WGS sequence"/>
</dbReference>
<reference evidence="13" key="1">
    <citation type="submission" date="2022-10" db="EMBL/GenBank/DDBJ databases">
        <title>Hoeflea sp. J2-29, isolated from marine algae.</title>
        <authorList>
            <person name="Kristyanto S."/>
            <person name="Kim J.M."/>
            <person name="Jeon C.O."/>
        </authorList>
    </citation>
    <scope>NUCLEOTIDE SEQUENCE</scope>
    <source>
        <strain evidence="13">J2-29</strain>
    </source>
</reference>
<keyword evidence="14" id="KW-1185">Reference proteome</keyword>
<dbReference type="Pfam" id="PF00977">
    <property type="entry name" value="His_biosynth"/>
    <property type="match status" value="1"/>
</dbReference>
<comment type="pathway">
    <text evidence="1">Amino-acid biosynthesis; L-histidine biosynthesis; L-histidine from 5-phospho-alpha-D-ribose 1-diphosphate: step 5/9.</text>
</comment>
<sequence>MTEDNPGSVRPCIGLIDYKAGNIASLRGALERHGFKVIVSDSASALDRADALVLPGVGSAQVAMQTLRDNGLDRYIADCFRSGTRPMLGICLGMQLMFDRSEEGPTETLGLLPGTVSRFADNGCHVGWDVTRTLADDCDEPSWARAAFYFNHSYYVPADPDYTIAEVSGDDNVPMAAIVQKGCFTGVQFHPEKARPPARRCSPGCWAMQEESHMLKRLIGVITVKDGWAVQSMGYGRYLPLGRPEILAENYDRWFLDEILILSIDRTTKGLGPDFETIRKIGARRLVTPLAYGGGISNAAQALDIVHAGADRLCCETAFDAESPDRQAQQAALEAIRDAVGVQAMLRVMPLEKADDGTIVRFDYRSRQTRPLLVTEIQAQSALFSELILVDRRGEGGLATFDPALLEPFAGSHLQIVAFGGITERDQVADLLGRDNVSAVAVGNSLSYREMANRTLIAPGSIDDTRFITYGVETRGARQW</sequence>
<comment type="catalytic activity">
    <reaction evidence="10">
        <text>L-glutamine + H2O = L-glutamate + NH4(+)</text>
        <dbReference type="Rhea" id="RHEA:15889"/>
        <dbReference type="ChEBI" id="CHEBI:15377"/>
        <dbReference type="ChEBI" id="CHEBI:28938"/>
        <dbReference type="ChEBI" id="CHEBI:29985"/>
        <dbReference type="ChEBI" id="CHEBI:58359"/>
        <dbReference type="EC" id="3.5.1.2"/>
    </reaction>
</comment>
<proteinExistence type="inferred from homology"/>
<dbReference type="InterPro" id="IPR011060">
    <property type="entry name" value="RibuloseP-bd_barrel"/>
</dbReference>
<dbReference type="RefSeq" id="WP_267611008.1">
    <property type="nucleotide sequence ID" value="NZ_JAOVZQ010000001.1"/>
</dbReference>
<evidence type="ECO:0000313" key="14">
    <source>
        <dbReference type="Proteomes" id="UP001081283"/>
    </source>
</evidence>
<accession>A0ABT3YB46</accession>
<comment type="similarity">
    <text evidence="2 11">Belongs to the HisA/HisF family.</text>
</comment>
<dbReference type="EC" id="4.3.2.10" evidence="13"/>
<evidence type="ECO:0000256" key="2">
    <source>
        <dbReference type="ARBA" id="ARBA00009667"/>
    </source>
</evidence>
<keyword evidence="5" id="KW-0378">Hydrolase</keyword>
<evidence type="ECO:0000256" key="3">
    <source>
        <dbReference type="ARBA" id="ARBA00011152"/>
    </source>
</evidence>
<evidence type="ECO:0000256" key="6">
    <source>
        <dbReference type="ARBA" id="ARBA00022962"/>
    </source>
</evidence>
<dbReference type="Pfam" id="PF00117">
    <property type="entry name" value="GATase"/>
    <property type="match status" value="1"/>
</dbReference>
<dbReference type="InterPro" id="IPR010139">
    <property type="entry name" value="Imidazole-glycPsynth_HisH"/>
</dbReference>
<dbReference type="EMBL" id="JAOVZQ010000001">
    <property type="protein sequence ID" value="MCY0093029.1"/>
    <property type="molecule type" value="Genomic_DNA"/>
</dbReference>
<dbReference type="InterPro" id="IPR013785">
    <property type="entry name" value="Aldolase_TIM"/>
</dbReference>
<evidence type="ECO:0000256" key="4">
    <source>
        <dbReference type="ARBA" id="ARBA00022605"/>
    </source>
</evidence>
<gene>
    <name evidence="13" type="primary">hisH</name>
    <name evidence="13" type="ORF">OEG82_03130</name>
</gene>
<evidence type="ECO:0000256" key="11">
    <source>
        <dbReference type="RuleBase" id="RU003657"/>
    </source>
</evidence>
<dbReference type="InterPro" id="IPR029062">
    <property type="entry name" value="Class_I_gatase-like"/>
</dbReference>
<dbReference type="GO" id="GO:0016829">
    <property type="term" value="F:lyase activity"/>
    <property type="evidence" value="ECO:0007669"/>
    <property type="project" value="UniProtKB-KW"/>
</dbReference>
<evidence type="ECO:0000256" key="5">
    <source>
        <dbReference type="ARBA" id="ARBA00022801"/>
    </source>
</evidence>
<organism evidence="13 14">
    <name type="scientific">Hoeflea ulvae</name>
    <dbReference type="NCBI Taxonomy" id="2983764"/>
    <lineage>
        <taxon>Bacteria</taxon>
        <taxon>Pseudomonadati</taxon>
        <taxon>Pseudomonadota</taxon>
        <taxon>Alphaproteobacteria</taxon>
        <taxon>Hyphomicrobiales</taxon>
        <taxon>Rhizobiaceae</taxon>
        <taxon>Hoeflea</taxon>
    </lineage>
</organism>
<dbReference type="PANTHER" id="PTHR42701">
    <property type="entry name" value="IMIDAZOLE GLYCEROL PHOSPHATE SYNTHASE SUBUNIT HISH"/>
    <property type="match status" value="1"/>
</dbReference>
<dbReference type="PROSITE" id="PS51273">
    <property type="entry name" value="GATASE_TYPE_1"/>
    <property type="match status" value="1"/>
</dbReference>
<keyword evidence="4 11" id="KW-0028">Amino-acid biosynthesis</keyword>
<evidence type="ECO:0000259" key="12">
    <source>
        <dbReference type="Pfam" id="PF00117"/>
    </source>
</evidence>
<evidence type="ECO:0000313" key="13">
    <source>
        <dbReference type="EMBL" id="MCY0093029.1"/>
    </source>
</evidence>
<keyword evidence="6" id="KW-0315">Glutamine amidotransferase</keyword>
<dbReference type="Gene3D" id="3.20.20.70">
    <property type="entry name" value="Aldolase class I"/>
    <property type="match status" value="1"/>
</dbReference>